<dbReference type="Gene3D" id="6.10.140.2220">
    <property type="match status" value="1"/>
</dbReference>
<dbReference type="Pfam" id="PF01753">
    <property type="entry name" value="zf-MYND"/>
    <property type="match status" value="1"/>
</dbReference>
<dbReference type="InterPro" id="IPR002893">
    <property type="entry name" value="Znf_MYND"/>
</dbReference>
<evidence type="ECO:0000256" key="5">
    <source>
        <dbReference type="PROSITE-ProRule" id="PRU00339"/>
    </source>
</evidence>
<evidence type="ECO:0000256" key="1">
    <source>
        <dbReference type="ARBA" id="ARBA00022723"/>
    </source>
</evidence>
<keyword evidence="5" id="KW-0802">TPR repeat</keyword>
<dbReference type="EMBL" id="JH431850">
    <property type="status" value="NOT_ANNOTATED_CDS"/>
    <property type="molecule type" value="Genomic_DNA"/>
</dbReference>
<evidence type="ECO:0000259" key="6">
    <source>
        <dbReference type="PROSITE" id="PS50865"/>
    </source>
</evidence>
<dbReference type="InterPro" id="IPR016024">
    <property type="entry name" value="ARM-type_fold"/>
</dbReference>
<dbReference type="SMART" id="SM00028">
    <property type="entry name" value="TPR"/>
    <property type="match status" value="2"/>
</dbReference>
<dbReference type="SUPFAM" id="SSF48371">
    <property type="entry name" value="ARM repeat"/>
    <property type="match status" value="1"/>
</dbReference>
<dbReference type="Gene3D" id="1.25.40.10">
    <property type="entry name" value="Tetratricopeptide repeat domain"/>
    <property type="match status" value="1"/>
</dbReference>
<keyword evidence="8" id="KW-1185">Reference proteome</keyword>
<feature type="repeat" description="TPR" evidence="5">
    <location>
        <begin position="507"/>
        <end position="540"/>
    </location>
</feature>
<dbReference type="SUPFAM" id="SSF48452">
    <property type="entry name" value="TPR-like"/>
    <property type="match status" value="1"/>
</dbReference>
<reference evidence="7" key="2">
    <citation type="submission" date="2015-02" db="UniProtKB">
        <authorList>
            <consortium name="EnsemblMetazoa"/>
        </authorList>
    </citation>
    <scope>IDENTIFICATION</scope>
</reference>
<dbReference type="eggNOG" id="ENOG502SE6Z">
    <property type="taxonomic scope" value="Eukaryota"/>
</dbReference>
<dbReference type="SUPFAM" id="SSF144232">
    <property type="entry name" value="HIT/MYND zinc finger-like"/>
    <property type="match status" value="1"/>
</dbReference>
<proteinExistence type="predicted"/>
<evidence type="ECO:0000256" key="2">
    <source>
        <dbReference type="ARBA" id="ARBA00022771"/>
    </source>
</evidence>
<protein>
    <recommendedName>
        <fullName evidence="6">MYND-type domain-containing protein</fullName>
    </recommendedName>
</protein>
<dbReference type="EnsemblMetazoa" id="SMAR008750-RA">
    <property type="protein sequence ID" value="SMAR008750-PA"/>
    <property type="gene ID" value="SMAR008750"/>
</dbReference>
<dbReference type="PANTHER" id="PTHR46014">
    <property type="entry name" value="TETRATRICOPEPTIDE REPEAT PROTEIN 1"/>
    <property type="match status" value="1"/>
</dbReference>
<keyword evidence="3" id="KW-0862">Zinc</keyword>
<accession>T1J552</accession>
<feature type="domain" description="MYND-type" evidence="6">
    <location>
        <begin position="647"/>
        <end position="686"/>
    </location>
</feature>
<sequence length="693" mass="80026">MDEQSYIQNLGVCAVPKNGEQNLNNKTYLLSYHEIITEKSWTFEHRLAAVSELFRSIVGEFCPVEDLALAVSIDKHLCKDILHVLEEVLKYLDDDNFLELHNLNAYEMVYMLLSARVLSVCLRLLCIHAIYSDLLRADQVKEMLTINYIFRIRFACIQILLHIAGFKKLDHKEWKLEFTNPDLFPTLSQCAKNETSIINLVNIMLLFMKLFEKHAQQPWFEFYAKVMDSNMFIEFLQKDALVDRVTSWANKGINKFEEKALAKTGIKYCKNKCNEFFIHQVLTWCIQEIHPVCVDAIKKLSEIPSISRKVQTALHYSDILFNSLDWCQIVPLTDEDCCRIVNSINLLSVVVKNSESFTNKIFHHQRFLNSIKFLIQHPDADIFLAVINLMDRMVESMPALKEKFVNEKDILHAIIDRSFSPDFKIQQTALLILFDLTDKRTVYVLLRNGFGALKLYQLRCYYKHPGTGPCPLIGLRNKIATYAKHEWKDEVDYVKAYNQKSVSYLNIGLMKTRGNTFLDNGNYDKAIKEYSAALEVCPLSLRHHDGSLHSPGSQIPIVTKWYDTPTFLYSNRALCYLYLGEYQKAYEDCSKAIALIYSRSGIAAQVGLSSVCRSISAKQLRGCSKRCKLVHNKYRQIVGSHFTVKRCIWCLKGEWAKLKACGNCGETYCSKRCQYEAWKAGHKDVCQSRKVFT</sequence>
<dbReference type="PROSITE" id="PS50865">
    <property type="entry name" value="ZF_MYND_2"/>
    <property type="match status" value="1"/>
</dbReference>
<dbReference type="InterPro" id="IPR011989">
    <property type="entry name" value="ARM-like"/>
</dbReference>
<evidence type="ECO:0000313" key="8">
    <source>
        <dbReference type="Proteomes" id="UP000014500"/>
    </source>
</evidence>
<evidence type="ECO:0000313" key="7">
    <source>
        <dbReference type="EnsemblMetazoa" id="SMAR008750-PA"/>
    </source>
</evidence>
<name>T1J552_STRMM</name>
<dbReference type="Proteomes" id="UP000014500">
    <property type="component" value="Unassembled WGS sequence"/>
</dbReference>
<dbReference type="HOGENOM" id="CLU_397585_0_0_1"/>
<evidence type="ECO:0000256" key="4">
    <source>
        <dbReference type="PROSITE-ProRule" id="PRU00134"/>
    </source>
</evidence>
<dbReference type="GO" id="GO:0008270">
    <property type="term" value="F:zinc ion binding"/>
    <property type="evidence" value="ECO:0007669"/>
    <property type="project" value="UniProtKB-KW"/>
</dbReference>
<keyword evidence="2 4" id="KW-0863">Zinc-finger</keyword>
<dbReference type="AlphaFoldDB" id="T1J552"/>
<dbReference type="STRING" id="126957.T1J552"/>
<dbReference type="Gene3D" id="1.25.10.10">
    <property type="entry name" value="Leucine-rich Repeat Variant"/>
    <property type="match status" value="1"/>
</dbReference>
<dbReference type="InterPro" id="IPR052769">
    <property type="entry name" value="TPR_domain_protein"/>
</dbReference>
<reference evidence="8" key="1">
    <citation type="submission" date="2011-05" db="EMBL/GenBank/DDBJ databases">
        <authorList>
            <person name="Richards S.R."/>
            <person name="Qu J."/>
            <person name="Jiang H."/>
            <person name="Jhangiani S.N."/>
            <person name="Agravi P."/>
            <person name="Goodspeed R."/>
            <person name="Gross S."/>
            <person name="Mandapat C."/>
            <person name="Jackson L."/>
            <person name="Mathew T."/>
            <person name="Pu L."/>
            <person name="Thornton R."/>
            <person name="Saada N."/>
            <person name="Wilczek-Boney K.B."/>
            <person name="Lee S."/>
            <person name="Kovar C."/>
            <person name="Wu Y."/>
            <person name="Scherer S.E."/>
            <person name="Worley K.C."/>
            <person name="Muzny D.M."/>
            <person name="Gibbs R."/>
        </authorList>
    </citation>
    <scope>NUCLEOTIDE SEQUENCE</scope>
    <source>
        <strain evidence="8">Brora</strain>
    </source>
</reference>
<dbReference type="InterPro" id="IPR011990">
    <property type="entry name" value="TPR-like_helical_dom_sf"/>
</dbReference>
<dbReference type="InterPro" id="IPR019734">
    <property type="entry name" value="TPR_rpt"/>
</dbReference>
<keyword evidence="1" id="KW-0479">Metal-binding</keyword>
<dbReference type="PANTHER" id="PTHR46014:SF1">
    <property type="entry name" value="TETRATRICOPEPTIDE REPEAT PROTEIN 1"/>
    <property type="match status" value="1"/>
</dbReference>
<organism evidence="7 8">
    <name type="scientific">Strigamia maritima</name>
    <name type="common">European centipede</name>
    <name type="synonym">Geophilus maritimus</name>
    <dbReference type="NCBI Taxonomy" id="126957"/>
    <lineage>
        <taxon>Eukaryota</taxon>
        <taxon>Metazoa</taxon>
        <taxon>Ecdysozoa</taxon>
        <taxon>Arthropoda</taxon>
        <taxon>Myriapoda</taxon>
        <taxon>Chilopoda</taxon>
        <taxon>Pleurostigmophora</taxon>
        <taxon>Geophilomorpha</taxon>
        <taxon>Linotaeniidae</taxon>
        <taxon>Strigamia</taxon>
    </lineage>
</organism>
<dbReference type="PROSITE" id="PS50005">
    <property type="entry name" value="TPR"/>
    <property type="match status" value="1"/>
</dbReference>
<evidence type="ECO:0000256" key="3">
    <source>
        <dbReference type="ARBA" id="ARBA00022833"/>
    </source>
</evidence>